<dbReference type="InterPro" id="IPR011006">
    <property type="entry name" value="CheY-like_superfamily"/>
</dbReference>
<dbReference type="Pfam" id="PF00072">
    <property type="entry name" value="Response_reg"/>
    <property type="match status" value="2"/>
</dbReference>
<evidence type="ECO:0000313" key="19">
    <source>
        <dbReference type="EMBL" id="EOR96016.1"/>
    </source>
</evidence>
<dbReference type="eggNOG" id="COG0642">
    <property type="taxonomic scope" value="Bacteria"/>
</dbReference>
<comment type="caution">
    <text evidence="19">The sequence shown here is derived from an EMBL/GenBank/DDBJ whole genome shotgun (WGS) entry which is preliminary data.</text>
</comment>
<evidence type="ECO:0000256" key="9">
    <source>
        <dbReference type="ARBA" id="ARBA00022777"/>
    </source>
</evidence>
<accession>R9GW78</accession>
<comment type="catalytic activity">
    <reaction evidence="1">
        <text>ATP + protein L-histidine = ADP + protein N-phospho-L-histidine.</text>
        <dbReference type="EC" id="2.7.13.3"/>
    </reaction>
</comment>
<dbReference type="Gene3D" id="2.130.10.10">
    <property type="entry name" value="YVTN repeat-like/Quinoprotein amine dehydrogenase"/>
    <property type="match status" value="3"/>
</dbReference>
<dbReference type="InterPro" id="IPR036890">
    <property type="entry name" value="HATPase_C_sf"/>
</dbReference>
<dbReference type="InterPro" id="IPR003594">
    <property type="entry name" value="HATPase_dom"/>
</dbReference>
<feature type="transmembrane region" description="Helical" evidence="16">
    <location>
        <begin position="708"/>
        <end position="729"/>
    </location>
</feature>
<dbReference type="Pfam" id="PF02518">
    <property type="entry name" value="HATPase_c"/>
    <property type="match status" value="1"/>
</dbReference>
<evidence type="ECO:0000259" key="17">
    <source>
        <dbReference type="PROSITE" id="PS50109"/>
    </source>
</evidence>
<evidence type="ECO:0000313" key="20">
    <source>
        <dbReference type="Proteomes" id="UP000014174"/>
    </source>
</evidence>
<gene>
    <name evidence="19" type="ORF">ADIARSV_0832</name>
</gene>
<dbReference type="InterPro" id="IPR011110">
    <property type="entry name" value="Reg_prop"/>
</dbReference>
<dbReference type="CDD" id="cd17546">
    <property type="entry name" value="REC_hyHK_CKI1_RcsC-like"/>
    <property type="match status" value="1"/>
</dbReference>
<dbReference type="PROSITE" id="PS50109">
    <property type="entry name" value="HIS_KIN"/>
    <property type="match status" value="1"/>
</dbReference>
<evidence type="ECO:0000256" key="13">
    <source>
        <dbReference type="ARBA" id="ARBA00023136"/>
    </source>
</evidence>
<dbReference type="CDD" id="cd16922">
    <property type="entry name" value="HATPase_EvgS-ArcB-TorS-like"/>
    <property type="match status" value="1"/>
</dbReference>
<keyword evidence="5 14" id="KW-0597">Phosphoprotein</keyword>
<keyword evidence="13 16" id="KW-0472">Membrane</keyword>
<dbReference type="PRINTS" id="PR00344">
    <property type="entry name" value="BCTRLSENSOR"/>
</dbReference>
<dbReference type="InterPro" id="IPR036097">
    <property type="entry name" value="HisK_dim/P_sf"/>
</dbReference>
<dbReference type="PANTHER" id="PTHR45339:SF1">
    <property type="entry name" value="HYBRID SIGNAL TRANSDUCTION HISTIDINE KINASE J"/>
    <property type="match status" value="1"/>
</dbReference>
<dbReference type="SUPFAM" id="SSF55874">
    <property type="entry name" value="ATPase domain of HSP90 chaperone/DNA topoisomerase II/histidine kinase"/>
    <property type="match status" value="1"/>
</dbReference>
<dbReference type="Gene3D" id="1.10.287.130">
    <property type="match status" value="1"/>
</dbReference>
<keyword evidence="8" id="KW-0547">Nucleotide-binding</keyword>
<feature type="domain" description="Response regulatory" evidence="18">
    <location>
        <begin position="1203"/>
        <end position="1318"/>
    </location>
</feature>
<comment type="subcellular location">
    <subcellularLocation>
        <location evidence="2">Cell membrane</location>
        <topology evidence="2">Multi-pass membrane protein</topology>
    </subcellularLocation>
</comment>
<dbReference type="SMART" id="SM00387">
    <property type="entry name" value="HATPase_c"/>
    <property type="match status" value="1"/>
</dbReference>
<keyword evidence="7 16" id="KW-0812">Transmembrane</keyword>
<dbReference type="SUPFAM" id="SSF52172">
    <property type="entry name" value="CheY-like"/>
    <property type="match status" value="2"/>
</dbReference>
<dbReference type="PATRIC" id="fig|1150600.3.peg.819"/>
<evidence type="ECO:0000256" key="3">
    <source>
        <dbReference type="ARBA" id="ARBA00012438"/>
    </source>
</evidence>
<dbReference type="CDD" id="cd00146">
    <property type="entry name" value="PKD"/>
    <property type="match status" value="1"/>
</dbReference>
<dbReference type="Gene3D" id="3.40.50.2300">
    <property type="match status" value="2"/>
</dbReference>
<evidence type="ECO:0000256" key="12">
    <source>
        <dbReference type="ARBA" id="ARBA00023012"/>
    </source>
</evidence>
<dbReference type="InterPro" id="IPR011123">
    <property type="entry name" value="Y_Y_Y"/>
</dbReference>
<evidence type="ECO:0000259" key="18">
    <source>
        <dbReference type="PROSITE" id="PS50110"/>
    </source>
</evidence>
<feature type="domain" description="Histidine kinase" evidence="17">
    <location>
        <begin position="823"/>
        <end position="1044"/>
    </location>
</feature>
<dbReference type="Gene3D" id="3.30.565.10">
    <property type="entry name" value="Histidine kinase-like ATPase, C-terminal domain"/>
    <property type="match status" value="1"/>
</dbReference>
<dbReference type="Gene3D" id="2.60.40.10">
    <property type="entry name" value="Immunoglobulins"/>
    <property type="match status" value="1"/>
</dbReference>
<proteinExistence type="predicted"/>
<dbReference type="InterPro" id="IPR013783">
    <property type="entry name" value="Ig-like_fold"/>
</dbReference>
<dbReference type="InterPro" id="IPR015943">
    <property type="entry name" value="WD40/YVTN_repeat-like_dom_sf"/>
</dbReference>
<dbReference type="InterPro" id="IPR004358">
    <property type="entry name" value="Sig_transdc_His_kin-like_C"/>
</dbReference>
<evidence type="ECO:0000256" key="14">
    <source>
        <dbReference type="PROSITE-ProRule" id="PRU00169"/>
    </source>
</evidence>
<name>R9GW78_9SPHI</name>
<dbReference type="FunFam" id="2.60.40.10:FF:000791">
    <property type="entry name" value="Two-component system sensor histidine kinase/response regulator"/>
    <property type="match status" value="1"/>
</dbReference>
<sequence>MVIYKTNPADDRTINDNYINALFEDKAGDLWIGTKKGLDRYNRKTASFSHFDKFGNSVIVRDLFQDSKRNLWIATKRGLFLFDNGKKFKNFTTNEIARIIEGNSGDLWLAMAGSGLGNFDLKTHKLITYKNDKKNKNSLSGDFLRHIIKDKKGNIWAATRDEGLSMFNPSTKIFKNFRNVPGNSHSLVYDDLTGLNVSSDGKIWIGTDSKGLCKFDPETNLFTSYAYNNKDKTIRTIYKDNRENIWLGTHSGGVLFISRNAKKFKYYQQDLLSPNTLSSNSIRSIYTDTDGDIWMGTEADDLNYLNTKTGIYTILKSDSKNRNSPASNKIYAISQLNEDTLVFGYFRGGIDFYNKRTGKFTHYPFYELEANGKYPATVNTIFKDKKNDLWIGTTKGLLHYNKTTGKFIYSSNKGAELNRIFAFRIDSKGNSWMGTQKGLVFINGKTGKRITFLNNKKDPKSISYGIINCIHEDKRGHIWLAIGGGGLSLFNAKDQSFTSFKEKEGLPNDVLYGILEDNKDNLWISTNNGIAKFNTLTKNCINYKPAKEDEENEFRRGAFFKNNKGLMFFGSLEGMISFQPDSIKGNPFIPPVYITGLQIFNKQVIPNQKNSPLTNDITETKEITLDHNQSVFSFEFAALNYTSSEMNQYAYKMEGFDEGWMQVGHVKTATYTNLDPGTYTFRVRASNNDGLWNEKGTSIKVIIKPPFWLTWWFRILVLAVIAFFIYLGIKLRFKRIENQKRVLEEQVLIRTAEVVEQSKIVNDQADNLQLINEELQSQAEELQSQSEHLQILNEELHEKSNEAEIAKEEAIKANQAKSVFLATMSHEIRTPMNGVIGMASLLAQTNLDQEQEDYVNIINTSGDALLSVINDILDFSKIESGNLELELHPFDLRQCIENVMDVFGGKAEKIGIDLVYQIDHRLPVMIVGDSLRLRQILVNLISNSLKFTQYGEVFVKVGLESTNTDGISIRFDVHDTGIGIAEDKVSRLFKAFSQVDSSTTRKYGGTGLGLVISERLVKLMGGEIGLNSQEGVGTTFSFNIKTKAAESSEKKYVSFGKETEGKRVLIVDDNLTNLTILKSQLELWKLEVKTAVSGKSALEILTNDRNFQLIISDMQMPDMDGIELAGAIKKKITTIPIMLLSSVGDESKSKYPHLFSSVITKPVKLQQLFKLVQMELKQTKEISDITAKVKPITDDFALIYPLCILIAEDNLINQKLTMRILNKLGYQADIANNGKEVLEMMQVKTYNLILMDMLMPEMDGLEATRAIRASAISQPNIIAMTANALPEDREACIKAGMDEYISKPISLQILIDFLKETATKVACE</sequence>
<keyword evidence="20" id="KW-1185">Reference proteome</keyword>
<evidence type="ECO:0000256" key="7">
    <source>
        <dbReference type="ARBA" id="ARBA00022692"/>
    </source>
</evidence>
<dbReference type="Pfam" id="PF07495">
    <property type="entry name" value="Y_Y_Y"/>
    <property type="match status" value="1"/>
</dbReference>
<dbReference type="eggNOG" id="COG2205">
    <property type="taxonomic scope" value="Bacteria"/>
</dbReference>
<keyword evidence="4" id="KW-1003">Cell membrane</keyword>
<organism evidence="19 20">
    <name type="scientific">Arcticibacter svalbardensis MN12-7</name>
    <dbReference type="NCBI Taxonomy" id="1150600"/>
    <lineage>
        <taxon>Bacteria</taxon>
        <taxon>Pseudomonadati</taxon>
        <taxon>Bacteroidota</taxon>
        <taxon>Sphingobacteriia</taxon>
        <taxon>Sphingobacteriales</taxon>
        <taxon>Sphingobacteriaceae</taxon>
        <taxon>Arcticibacter</taxon>
    </lineage>
</organism>
<dbReference type="CDD" id="cd00156">
    <property type="entry name" value="REC"/>
    <property type="match status" value="1"/>
</dbReference>
<dbReference type="GO" id="GO:0005524">
    <property type="term" value="F:ATP binding"/>
    <property type="evidence" value="ECO:0007669"/>
    <property type="project" value="UniProtKB-KW"/>
</dbReference>
<dbReference type="SUPFAM" id="SSF63829">
    <property type="entry name" value="Calcium-dependent phosphotriesterase"/>
    <property type="match status" value="3"/>
</dbReference>
<dbReference type="Pfam" id="PF07494">
    <property type="entry name" value="Reg_prop"/>
    <property type="match status" value="3"/>
</dbReference>
<evidence type="ECO:0000256" key="16">
    <source>
        <dbReference type="SAM" id="Phobius"/>
    </source>
</evidence>
<dbReference type="EC" id="2.7.13.3" evidence="3"/>
<dbReference type="FunFam" id="1.10.287.130:FF:000003">
    <property type="entry name" value="Histidine kinase"/>
    <property type="match status" value="1"/>
</dbReference>
<feature type="domain" description="Response regulatory" evidence="18">
    <location>
        <begin position="1063"/>
        <end position="1176"/>
    </location>
</feature>
<keyword evidence="15" id="KW-0175">Coiled coil</keyword>
<evidence type="ECO:0000256" key="5">
    <source>
        <dbReference type="ARBA" id="ARBA00022553"/>
    </source>
</evidence>
<evidence type="ECO:0000256" key="10">
    <source>
        <dbReference type="ARBA" id="ARBA00022840"/>
    </source>
</evidence>
<keyword evidence="12" id="KW-0902">Two-component regulatory system</keyword>
<dbReference type="PANTHER" id="PTHR45339">
    <property type="entry name" value="HYBRID SIGNAL TRANSDUCTION HISTIDINE KINASE J"/>
    <property type="match status" value="1"/>
</dbReference>
<evidence type="ECO:0000256" key="15">
    <source>
        <dbReference type="SAM" id="Coils"/>
    </source>
</evidence>
<protein>
    <recommendedName>
        <fullName evidence="3">histidine kinase</fullName>
        <ecNumber evidence="3">2.7.13.3</ecNumber>
    </recommendedName>
</protein>
<keyword evidence="10" id="KW-0067">ATP-binding</keyword>
<dbReference type="STRING" id="1150600.ADIARSV_0832"/>
<dbReference type="Proteomes" id="UP000014174">
    <property type="component" value="Unassembled WGS sequence"/>
</dbReference>
<feature type="modified residue" description="4-aspartylphosphate" evidence="14">
    <location>
        <position position="1252"/>
    </location>
</feature>
<dbReference type="EMBL" id="AQPN01000032">
    <property type="protein sequence ID" value="EOR96016.1"/>
    <property type="molecule type" value="Genomic_DNA"/>
</dbReference>
<reference evidence="19 20" key="1">
    <citation type="journal article" date="2013" name="Genome Announc.">
        <title>Draft Genome Sequence of Arcticibacter svalbardensis Strain MN12-7T, a Member of the Family Sphingobacteriaceae Isolated from an Arctic Soil Sample.</title>
        <authorList>
            <person name="Shivaji S."/>
            <person name="Ara S."/>
            <person name="Prasad S."/>
            <person name="Manasa B.P."/>
            <person name="Begum Z."/>
            <person name="Singh A."/>
            <person name="Kumar Pinnaka A."/>
        </authorList>
    </citation>
    <scope>NUCLEOTIDE SEQUENCE [LARGE SCALE GENOMIC DNA]</scope>
    <source>
        <strain evidence="19 20">MN12-7</strain>
    </source>
</reference>
<dbReference type="GO" id="GO:0000155">
    <property type="term" value="F:phosphorelay sensor kinase activity"/>
    <property type="evidence" value="ECO:0007669"/>
    <property type="project" value="InterPro"/>
</dbReference>
<keyword evidence="11 16" id="KW-1133">Transmembrane helix</keyword>
<keyword evidence="6" id="KW-0808">Transferase</keyword>
<dbReference type="InterPro" id="IPR001789">
    <property type="entry name" value="Sig_transdc_resp-reg_receiver"/>
</dbReference>
<evidence type="ECO:0000256" key="6">
    <source>
        <dbReference type="ARBA" id="ARBA00022679"/>
    </source>
</evidence>
<dbReference type="SMART" id="SM00448">
    <property type="entry name" value="REC"/>
    <property type="match status" value="2"/>
</dbReference>
<feature type="coiled-coil region" evidence="15">
    <location>
        <begin position="758"/>
        <end position="816"/>
    </location>
</feature>
<feature type="modified residue" description="4-aspartylphosphate" evidence="14">
    <location>
        <position position="1113"/>
    </location>
</feature>
<evidence type="ECO:0000256" key="11">
    <source>
        <dbReference type="ARBA" id="ARBA00022989"/>
    </source>
</evidence>
<dbReference type="Pfam" id="PF00512">
    <property type="entry name" value="HisKA"/>
    <property type="match status" value="1"/>
</dbReference>
<dbReference type="CDD" id="cd00082">
    <property type="entry name" value="HisKA"/>
    <property type="match status" value="1"/>
</dbReference>
<dbReference type="FunFam" id="3.30.565.10:FF:000010">
    <property type="entry name" value="Sensor histidine kinase RcsC"/>
    <property type="match status" value="1"/>
</dbReference>
<keyword evidence="9 19" id="KW-0418">Kinase</keyword>
<dbReference type="eggNOG" id="COG3292">
    <property type="taxonomic scope" value="Bacteria"/>
</dbReference>
<dbReference type="InterPro" id="IPR005467">
    <property type="entry name" value="His_kinase_dom"/>
</dbReference>
<dbReference type="GO" id="GO:0005886">
    <property type="term" value="C:plasma membrane"/>
    <property type="evidence" value="ECO:0007669"/>
    <property type="project" value="UniProtKB-SubCell"/>
</dbReference>
<dbReference type="SMART" id="SM00388">
    <property type="entry name" value="HisKA"/>
    <property type="match status" value="1"/>
</dbReference>
<dbReference type="SUPFAM" id="SSF47384">
    <property type="entry name" value="Homodimeric domain of signal transducing histidine kinase"/>
    <property type="match status" value="1"/>
</dbReference>
<evidence type="ECO:0000256" key="2">
    <source>
        <dbReference type="ARBA" id="ARBA00004651"/>
    </source>
</evidence>
<evidence type="ECO:0000256" key="1">
    <source>
        <dbReference type="ARBA" id="ARBA00000085"/>
    </source>
</evidence>
<evidence type="ECO:0000256" key="4">
    <source>
        <dbReference type="ARBA" id="ARBA00022475"/>
    </source>
</evidence>
<dbReference type="InterPro" id="IPR003661">
    <property type="entry name" value="HisK_dim/P_dom"/>
</dbReference>
<evidence type="ECO:0000256" key="8">
    <source>
        <dbReference type="ARBA" id="ARBA00022741"/>
    </source>
</evidence>
<dbReference type="PROSITE" id="PS50110">
    <property type="entry name" value="RESPONSE_REGULATORY"/>
    <property type="match status" value="2"/>
</dbReference>